<evidence type="ECO:0000313" key="2">
    <source>
        <dbReference type="Proteomes" id="UP000236333"/>
    </source>
</evidence>
<evidence type="ECO:0000313" key="1">
    <source>
        <dbReference type="EMBL" id="PNH04472.1"/>
    </source>
</evidence>
<keyword evidence="2" id="KW-1185">Reference proteome</keyword>
<sequence length="81" mass="8854">MEQQARRPHALLAQKSRVLPFSLGREEAALEWQRHHQGLLTSPPGGSRPGCKSVLLPFWCIAAEAQVTVHSAQETPTASLS</sequence>
<dbReference type="EMBL" id="PGGS01000386">
    <property type="protein sequence ID" value="PNH04472.1"/>
    <property type="molecule type" value="Genomic_DNA"/>
</dbReference>
<organism evidence="1 2">
    <name type="scientific">Tetrabaena socialis</name>
    <dbReference type="NCBI Taxonomy" id="47790"/>
    <lineage>
        <taxon>Eukaryota</taxon>
        <taxon>Viridiplantae</taxon>
        <taxon>Chlorophyta</taxon>
        <taxon>core chlorophytes</taxon>
        <taxon>Chlorophyceae</taxon>
        <taxon>CS clade</taxon>
        <taxon>Chlamydomonadales</taxon>
        <taxon>Tetrabaenaceae</taxon>
        <taxon>Tetrabaena</taxon>
    </lineage>
</organism>
<dbReference type="Proteomes" id="UP000236333">
    <property type="component" value="Unassembled WGS sequence"/>
</dbReference>
<reference evidence="1 2" key="1">
    <citation type="journal article" date="2017" name="Mol. Biol. Evol.">
        <title>The 4-celled Tetrabaena socialis nuclear genome reveals the essential components for genetic control of cell number at the origin of multicellularity in the volvocine lineage.</title>
        <authorList>
            <person name="Featherston J."/>
            <person name="Arakaki Y."/>
            <person name="Hanschen E.R."/>
            <person name="Ferris P.J."/>
            <person name="Michod R.E."/>
            <person name="Olson B.J.S.C."/>
            <person name="Nozaki H."/>
            <person name="Durand P.M."/>
        </authorList>
    </citation>
    <scope>NUCLEOTIDE SEQUENCE [LARGE SCALE GENOMIC DNA]</scope>
    <source>
        <strain evidence="1 2">NIES-571</strain>
    </source>
</reference>
<dbReference type="AlphaFoldDB" id="A0A2J7ZW42"/>
<protein>
    <submittedName>
        <fullName evidence="1">Uncharacterized protein</fullName>
    </submittedName>
</protein>
<comment type="caution">
    <text evidence="1">The sequence shown here is derived from an EMBL/GenBank/DDBJ whole genome shotgun (WGS) entry which is preliminary data.</text>
</comment>
<gene>
    <name evidence="1" type="ORF">TSOC_009363</name>
</gene>
<proteinExistence type="predicted"/>
<accession>A0A2J7ZW42</accession>
<name>A0A2J7ZW42_9CHLO</name>